<evidence type="ECO:0000313" key="12">
    <source>
        <dbReference type="Proteomes" id="UP000594262"/>
    </source>
</evidence>
<dbReference type="EnsemblMetazoa" id="CLYHEMT013498.1">
    <property type="protein sequence ID" value="CLYHEMP013498.1"/>
    <property type="gene ID" value="CLYHEMG013498"/>
</dbReference>
<dbReference type="InterPro" id="IPR001126">
    <property type="entry name" value="UmuC"/>
</dbReference>
<comment type="similarity">
    <text evidence="1">Belongs to the DNA polymerase type-Y family.</text>
</comment>
<dbReference type="Proteomes" id="UP000594262">
    <property type="component" value="Unplaced"/>
</dbReference>
<dbReference type="Gene3D" id="6.10.250.1630">
    <property type="match status" value="1"/>
</dbReference>
<dbReference type="SUPFAM" id="SSF56672">
    <property type="entry name" value="DNA/RNA polymerases"/>
    <property type="match status" value="1"/>
</dbReference>
<dbReference type="Gene3D" id="1.10.150.20">
    <property type="entry name" value="5' to 3' exonuclease, C-terminal subdomain"/>
    <property type="match status" value="1"/>
</dbReference>
<dbReference type="Pfam" id="PF11799">
    <property type="entry name" value="IMS_C"/>
    <property type="match status" value="1"/>
</dbReference>
<evidence type="ECO:0000256" key="7">
    <source>
        <dbReference type="ARBA" id="ARBA00022842"/>
    </source>
</evidence>
<feature type="compositionally biased region" description="Polar residues" evidence="9">
    <location>
        <begin position="468"/>
        <end position="477"/>
    </location>
</feature>
<dbReference type="SUPFAM" id="SSF100879">
    <property type="entry name" value="Lesion bypass DNA polymerase (Y-family), little finger domain"/>
    <property type="match status" value="1"/>
</dbReference>
<dbReference type="GO" id="GO:0006281">
    <property type="term" value="P:DNA repair"/>
    <property type="evidence" value="ECO:0007669"/>
    <property type="project" value="UniProtKB-KW"/>
</dbReference>
<name>A0A7M5WVK3_9CNID</name>
<keyword evidence="8" id="KW-0234">DNA repair</keyword>
<keyword evidence="4" id="KW-0548">Nucleotidyltransferase</keyword>
<evidence type="ECO:0000256" key="3">
    <source>
        <dbReference type="ARBA" id="ARBA00022679"/>
    </source>
</evidence>
<feature type="compositionally biased region" description="Polar residues" evidence="9">
    <location>
        <begin position="486"/>
        <end position="501"/>
    </location>
</feature>
<dbReference type="OrthoDB" id="447129at2759"/>
<evidence type="ECO:0000313" key="11">
    <source>
        <dbReference type="EnsemblMetazoa" id="CLYHEMP013498.1"/>
    </source>
</evidence>
<dbReference type="GO" id="GO:0003684">
    <property type="term" value="F:damaged DNA binding"/>
    <property type="evidence" value="ECO:0007669"/>
    <property type="project" value="InterPro"/>
</dbReference>
<dbReference type="PANTHER" id="PTHR46404:SF1">
    <property type="entry name" value="DNA POLYMERASE IOTA"/>
    <property type="match status" value="1"/>
</dbReference>
<keyword evidence="3" id="KW-0808">Transferase</keyword>
<keyword evidence="6" id="KW-0227">DNA damage</keyword>
<evidence type="ECO:0000256" key="8">
    <source>
        <dbReference type="ARBA" id="ARBA00023204"/>
    </source>
</evidence>
<dbReference type="Pfam" id="PF21999">
    <property type="entry name" value="IMS_HHH_1"/>
    <property type="match status" value="1"/>
</dbReference>
<keyword evidence="2" id="KW-0237">DNA synthesis</keyword>
<feature type="compositionally biased region" description="Polar residues" evidence="9">
    <location>
        <begin position="450"/>
        <end position="461"/>
    </location>
</feature>
<evidence type="ECO:0000259" key="10">
    <source>
        <dbReference type="PROSITE" id="PS50173"/>
    </source>
</evidence>
<evidence type="ECO:0000256" key="4">
    <source>
        <dbReference type="ARBA" id="ARBA00022695"/>
    </source>
</evidence>
<protein>
    <recommendedName>
        <fullName evidence="10">UmuC domain-containing protein</fullName>
    </recommendedName>
</protein>
<dbReference type="AlphaFoldDB" id="A0A7M5WVK3"/>
<organism evidence="11 12">
    <name type="scientific">Clytia hemisphaerica</name>
    <dbReference type="NCBI Taxonomy" id="252671"/>
    <lineage>
        <taxon>Eukaryota</taxon>
        <taxon>Metazoa</taxon>
        <taxon>Cnidaria</taxon>
        <taxon>Hydrozoa</taxon>
        <taxon>Hydroidolina</taxon>
        <taxon>Leptothecata</taxon>
        <taxon>Obeliida</taxon>
        <taxon>Clytiidae</taxon>
        <taxon>Clytia</taxon>
    </lineage>
</organism>
<dbReference type="GO" id="GO:0046872">
    <property type="term" value="F:metal ion binding"/>
    <property type="evidence" value="ECO:0007669"/>
    <property type="project" value="UniProtKB-KW"/>
</dbReference>
<proteinExistence type="inferred from homology"/>
<dbReference type="RefSeq" id="XP_066933856.1">
    <property type="nucleotide sequence ID" value="XM_067077755.1"/>
</dbReference>
<feature type="region of interest" description="Disordered" evidence="9">
    <location>
        <begin position="450"/>
        <end position="524"/>
    </location>
</feature>
<feature type="domain" description="UmuC" evidence="10">
    <location>
        <begin position="47"/>
        <end position="254"/>
    </location>
</feature>
<evidence type="ECO:0000256" key="5">
    <source>
        <dbReference type="ARBA" id="ARBA00022723"/>
    </source>
</evidence>
<dbReference type="Gene3D" id="3.30.1490.100">
    <property type="entry name" value="DNA polymerase, Y-family, little finger domain"/>
    <property type="match status" value="1"/>
</dbReference>
<dbReference type="Gene3D" id="3.40.1170.60">
    <property type="match status" value="1"/>
</dbReference>
<dbReference type="InterPro" id="IPR043502">
    <property type="entry name" value="DNA/RNA_pol_sf"/>
</dbReference>
<dbReference type="GO" id="GO:0003887">
    <property type="term" value="F:DNA-directed DNA polymerase activity"/>
    <property type="evidence" value="ECO:0007669"/>
    <property type="project" value="InterPro"/>
</dbReference>
<dbReference type="InterPro" id="IPR053848">
    <property type="entry name" value="IMS_HHH_1"/>
</dbReference>
<dbReference type="GeneID" id="136821530"/>
<dbReference type="Gene3D" id="3.30.70.270">
    <property type="match status" value="1"/>
</dbReference>
<sequence length="579" mass="65715">MEFDDDIDCFQDNFEEEEWNESLLDVPNTCLDVNITPNRTKCHERCIIHIDIDCFYAQVEMIKNPGLRDKPIGVKQKNLVVTTNYAARNAGVPKSCWIPEAMRACPDLILINGEDLHDYRQYSQKIFDVLKSFKVPVEKLGMDENYMDVTKLVEKEVGIQAMLQGHYLFSPDEKVCICGCDERLKIASNIAQKVRSKLYEELSITSSAGIGHNKLLAKMVGSRHKPNDQTTIFPCDINKFLMEFDDVKKLPGIGSAMVSKLKEHELSKISAVQQTSKQLLCEIFDSTTANKIWDFCHGVDDTEVKMSLPSKSIGVEDRFKGITNRDQSVKHMEWLLDRLSLLLHEDGRLPSVLRITARDHNKAKVVNKFMRESRQTKISPELFRSLSNDKTLEIKARSKVLSMAVDLLGKMIQLDSKFHMTLLGISVTGFNEITNKNIVSFFKQPTSTSTGLPFSNGVSNPSKKRSTPESTLNQPASKQARVSDGKCTSNNAVESKTNFFRKSNKTKNDRENTSNSSRNLQPEIPFGWDKDVFKELPSDIQQELLASNQVRPLSNKKVLSPKKEKPKKKNNLYNYFGKN</sequence>
<dbReference type="Pfam" id="PF00817">
    <property type="entry name" value="IMS"/>
    <property type="match status" value="1"/>
</dbReference>
<dbReference type="InterPro" id="IPR043128">
    <property type="entry name" value="Rev_trsase/Diguanyl_cyclase"/>
</dbReference>
<keyword evidence="12" id="KW-1185">Reference proteome</keyword>
<dbReference type="InterPro" id="IPR017961">
    <property type="entry name" value="DNA_pol_Y-fam_little_finger"/>
</dbReference>
<accession>A0A7M5WVK3</accession>
<dbReference type="PIRSF" id="PIRSF036603">
    <property type="entry name" value="DPol_eta"/>
    <property type="match status" value="1"/>
</dbReference>
<keyword evidence="5" id="KW-0479">Metal-binding</keyword>
<reference evidence="11" key="1">
    <citation type="submission" date="2021-01" db="UniProtKB">
        <authorList>
            <consortium name="EnsemblMetazoa"/>
        </authorList>
    </citation>
    <scope>IDENTIFICATION</scope>
</reference>
<dbReference type="GO" id="GO:0019985">
    <property type="term" value="P:translesion synthesis"/>
    <property type="evidence" value="ECO:0007669"/>
    <property type="project" value="TreeGrafter"/>
</dbReference>
<dbReference type="PANTHER" id="PTHR46404">
    <property type="entry name" value="DNA POLYMERASE IOTA"/>
    <property type="match status" value="1"/>
</dbReference>
<evidence type="ECO:0000256" key="1">
    <source>
        <dbReference type="ARBA" id="ARBA00010945"/>
    </source>
</evidence>
<feature type="region of interest" description="Disordered" evidence="9">
    <location>
        <begin position="555"/>
        <end position="579"/>
    </location>
</feature>
<dbReference type="PROSITE" id="PS50173">
    <property type="entry name" value="UMUC"/>
    <property type="match status" value="1"/>
</dbReference>
<dbReference type="InterPro" id="IPR036775">
    <property type="entry name" value="DNA_pol_Y-fam_lit_finger_sf"/>
</dbReference>
<evidence type="ECO:0000256" key="9">
    <source>
        <dbReference type="SAM" id="MobiDB-lite"/>
    </source>
</evidence>
<keyword evidence="7" id="KW-0460">Magnesium</keyword>
<dbReference type="FunFam" id="3.40.1170.60:FF:000003">
    <property type="entry name" value="DNA polymerase eta"/>
    <property type="match status" value="1"/>
</dbReference>
<evidence type="ECO:0000256" key="2">
    <source>
        <dbReference type="ARBA" id="ARBA00022634"/>
    </source>
</evidence>
<evidence type="ECO:0000256" key="6">
    <source>
        <dbReference type="ARBA" id="ARBA00022763"/>
    </source>
</evidence>